<accession>A0A6J8BL19</accession>
<gene>
    <name evidence="2" type="ORF">MCOR_20263</name>
</gene>
<feature type="transmembrane region" description="Helical" evidence="1">
    <location>
        <begin position="186"/>
        <end position="207"/>
    </location>
</feature>
<evidence type="ECO:0000313" key="2">
    <source>
        <dbReference type="EMBL" id="CAC5384645.1"/>
    </source>
</evidence>
<keyword evidence="1" id="KW-0472">Membrane</keyword>
<dbReference type="EMBL" id="CACVKT020003599">
    <property type="protein sequence ID" value="CAC5384645.1"/>
    <property type="molecule type" value="Genomic_DNA"/>
</dbReference>
<reference evidence="2 3" key="1">
    <citation type="submission" date="2020-06" db="EMBL/GenBank/DDBJ databases">
        <authorList>
            <person name="Li R."/>
            <person name="Bekaert M."/>
        </authorList>
    </citation>
    <scope>NUCLEOTIDE SEQUENCE [LARGE SCALE GENOMIC DNA]</scope>
    <source>
        <strain evidence="3">wild</strain>
    </source>
</reference>
<evidence type="ECO:0000256" key="1">
    <source>
        <dbReference type="SAM" id="Phobius"/>
    </source>
</evidence>
<dbReference type="AlphaFoldDB" id="A0A6J8BL19"/>
<sequence length="428" mass="49126">MKIYKQISFTASILSMVSVTSNANIKEKCPSGKHWYLRAKSYCSSVERYTCLLDSVRNIYKENCNGPKTEPLVRDKTVVNSGNFDTESCSLDRFQPFSFSSSQGNECVYKKTMCIEEGQLIYNNGTSRYDRKYYQCVKIEESYGSFVCGDIGITSGTPTVKKRYEAMRTNIDESVRKNGKRLEVRIVCLAGIFIVGFLCMCLLLPIYETIAKIFYTARSHDEHDQFIRDFKPDDSGMNGNDSEISHSTNKSMVYNIDMVVHKSPANDLSNDFTTTGQIKSNTETVPTLQSSITCDLKQFKGDQNIKTEGLCKYRIHNALVDTYRDQPYEITVLNDLIKDGTIETYDSPENMTELNSVQKEEEMILKNLIIENGRAYTIRRRELKPKQEPVNEYITAWGRGEITKLAWGKFKKLIDWFGYNDPDYERIV</sequence>
<proteinExistence type="predicted"/>
<name>A0A6J8BL19_MYTCO</name>
<keyword evidence="3" id="KW-1185">Reference proteome</keyword>
<dbReference type="Proteomes" id="UP000507470">
    <property type="component" value="Unassembled WGS sequence"/>
</dbReference>
<keyword evidence="1" id="KW-0812">Transmembrane</keyword>
<protein>
    <submittedName>
        <fullName evidence="2">Uncharacterized protein</fullName>
    </submittedName>
</protein>
<organism evidence="2 3">
    <name type="scientific">Mytilus coruscus</name>
    <name type="common">Sea mussel</name>
    <dbReference type="NCBI Taxonomy" id="42192"/>
    <lineage>
        <taxon>Eukaryota</taxon>
        <taxon>Metazoa</taxon>
        <taxon>Spiralia</taxon>
        <taxon>Lophotrochozoa</taxon>
        <taxon>Mollusca</taxon>
        <taxon>Bivalvia</taxon>
        <taxon>Autobranchia</taxon>
        <taxon>Pteriomorphia</taxon>
        <taxon>Mytilida</taxon>
        <taxon>Mytiloidea</taxon>
        <taxon>Mytilidae</taxon>
        <taxon>Mytilinae</taxon>
        <taxon>Mytilus</taxon>
    </lineage>
</organism>
<keyword evidence="1" id="KW-1133">Transmembrane helix</keyword>
<evidence type="ECO:0000313" key="3">
    <source>
        <dbReference type="Proteomes" id="UP000507470"/>
    </source>
</evidence>